<evidence type="ECO:0000313" key="2">
    <source>
        <dbReference type="Proteomes" id="UP001549146"/>
    </source>
</evidence>
<evidence type="ECO:0000313" key="1">
    <source>
        <dbReference type="EMBL" id="MET3731671.1"/>
    </source>
</evidence>
<comment type="caution">
    <text evidence="1">The sequence shown here is derived from an EMBL/GenBank/DDBJ whole genome shotgun (WGS) entry which is preliminary data.</text>
</comment>
<evidence type="ECO:0008006" key="3">
    <source>
        <dbReference type="Google" id="ProtNLM"/>
    </source>
</evidence>
<keyword evidence="2" id="KW-1185">Reference proteome</keyword>
<sequence>MKFLKIFGFFCLLLNWNCQSSQSILGYEILSATYSEKSYDEFDKGFLVNMEYQMPPNTQISHIILNRFKFKLENIDKNNQGNYVVDAYFPVQSKIIQNFTPPKTDKRKDGIIFEIDGVEIYKEVKFKLK</sequence>
<dbReference type="EMBL" id="JBEPMO010000005">
    <property type="protein sequence ID" value="MET3731671.1"/>
    <property type="molecule type" value="Genomic_DNA"/>
</dbReference>
<name>A0ABV2LTC1_9FLAO</name>
<dbReference type="Proteomes" id="UP001549146">
    <property type="component" value="Unassembled WGS sequence"/>
</dbReference>
<dbReference type="RefSeq" id="WP_354508154.1">
    <property type="nucleotide sequence ID" value="NZ_JBEPMO010000005.1"/>
</dbReference>
<reference evidence="1 2" key="1">
    <citation type="submission" date="2024-06" db="EMBL/GenBank/DDBJ databases">
        <title>Genomic Encyclopedia of Type Strains, Phase IV (KMG-IV): sequencing the most valuable type-strain genomes for metagenomic binning, comparative biology and taxonomic classification.</title>
        <authorList>
            <person name="Goeker M."/>
        </authorList>
    </citation>
    <scope>NUCLEOTIDE SEQUENCE [LARGE SCALE GENOMIC DNA]</scope>
    <source>
        <strain evidence="1 2">DSM 29388</strain>
    </source>
</reference>
<accession>A0ABV2LTC1</accession>
<protein>
    <recommendedName>
        <fullName evidence="3">Lipoprotein</fullName>
    </recommendedName>
</protein>
<organism evidence="1 2">
    <name type="scientific">Moheibacter stercoris</name>
    <dbReference type="NCBI Taxonomy" id="1628251"/>
    <lineage>
        <taxon>Bacteria</taxon>
        <taxon>Pseudomonadati</taxon>
        <taxon>Bacteroidota</taxon>
        <taxon>Flavobacteriia</taxon>
        <taxon>Flavobacteriales</taxon>
        <taxon>Weeksellaceae</taxon>
        <taxon>Moheibacter</taxon>
    </lineage>
</organism>
<proteinExistence type="predicted"/>
<gene>
    <name evidence="1" type="ORF">ABID46_001245</name>
</gene>